<gene>
    <name evidence="2" type="ORF">AAJ76_2200001002</name>
</gene>
<reference evidence="2 3" key="1">
    <citation type="journal article" date="2015" name="Environ. Microbiol.">
        <title>Genome analyses suggest the presence of polyploidy and recent human-driven expansions in eight global populations of the honeybee pathogen Nosema ceranae.</title>
        <authorList>
            <person name="Pelin A."/>
            <person name="Selman M."/>
            <person name="Aris-Brosou S."/>
            <person name="Farinelli L."/>
            <person name="Corradi N."/>
        </authorList>
    </citation>
    <scope>NUCLEOTIDE SEQUENCE [LARGE SCALE GENOMIC DNA]</scope>
    <source>
        <strain evidence="2 3">PA08 1199</strain>
    </source>
</reference>
<feature type="domain" description="Reverse transcriptase" evidence="1">
    <location>
        <begin position="7"/>
        <end position="75"/>
    </location>
</feature>
<dbReference type="OrthoDB" id="2194291at2759"/>
<evidence type="ECO:0000313" key="2">
    <source>
        <dbReference type="EMBL" id="KKO73814.1"/>
    </source>
</evidence>
<comment type="caution">
    <text evidence="2">The sequence shown here is derived from an EMBL/GenBank/DDBJ whole genome shotgun (WGS) entry which is preliminary data.</text>
</comment>
<dbReference type="GeneID" id="36319537"/>
<dbReference type="AlphaFoldDB" id="A0A0F9Z7B6"/>
<protein>
    <submittedName>
        <fullName evidence="2">Krab-a domain-containing protein</fullName>
    </submittedName>
</protein>
<keyword evidence="3" id="KW-1185">Reference proteome</keyword>
<sequence>MGDIMRATMSSEIFKVVYCKEAFYHVKIEEKDKHKTAFKFNKKVYEWNNMVLSFKNSSQIFQKTMNKIFEYLPGRGVKHIWMIL</sequence>
<dbReference type="EMBL" id="JPQZ01000220">
    <property type="protein sequence ID" value="KKO73814.1"/>
    <property type="molecule type" value="Genomic_DNA"/>
</dbReference>
<dbReference type="InterPro" id="IPR000477">
    <property type="entry name" value="RT_dom"/>
</dbReference>
<dbReference type="VEuPathDB" id="MicrosporidiaDB:NCER_102284"/>
<dbReference type="InterPro" id="IPR043128">
    <property type="entry name" value="Rev_trsase/Diguanyl_cyclase"/>
</dbReference>
<organism evidence="2 3">
    <name type="scientific">Vairimorpha ceranae</name>
    <dbReference type="NCBI Taxonomy" id="40302"/>
    <lineage>
        <taxon>Eukaryota</taxon>
        <taxon>Fungi</taxon>
        <taxon>Fungi incertae sedis</taxon>
        <taxon>Microsporidia</taxon>
        <taxon>Nosematidae</taxon>
        <taxon>Vairimorpha</taxon>
    </lineage>
</organism>
<dbReference type="SUPFAM" id="SSF56672">
    <property type="entry name" value="DNA/RNA polymerases"/>
    <property type="match status" value="1"/>
</dbReference>
<name>A0A0F9Z7B6_9MICR</name>
<dbReference type="Gene3D" id="3.30.70.270">
    <property type="match status" value="1"/>
</dbReference>
<evidence type="ECO:0000259" key="1">
    <source>
        <dbReference type="Pfam" id="PF00078"/>
    </source>
</evidence>
<evidence type="ECO:0000313" key="3">
    <source>
        <dbReference type="Proteomes" id="UP000034350"/>
    </source>
</evidence>
<dbReference type="InterPro" id="IPR043502">
    <property type="entry name" value="DNA/RNA_pol_sf"/>
</dbReference>
<dbReference type="RefSeq" id="XP_024329556.1">
    <property type="nucleotide sequence ID" value="XM_024474612.1"/>
</dbReference>
<accession>A0A0F9Z7B6</accession>
<dbReference type="Pfam" id="PF00078">
    <property type="entry name" value="RVT_1"/>
    <property type="match status" value="1"/>
</dbReference>
<proteinExistence type="predicted"/>
<dbReference type="VEuPathDB" id="MicrosporidiaDB:AAJ76_2200001002"/>
<dbReference type="Proteomes" id="UP000034350">
    <property type="component" value="Unassembled WGS sequence"/>
</dbReference>